<dbReference type="AlphaFoldDB" id="A0A5J4Z5W0"/>
<evidence type="ECO:0000313" key="2">
    <source>
        <dbReference type="EMBL" id="KAA8498374.1"/>
    </source>
</evidence>
<evidence type="ECO:0000256" key="1">
    <source>
        <dbReference type="SAM" id="MobiDB-lite"/>
    </source>
</evidence>
<organism evidence="2 3">
    <name type="scientific">Porphyridium purpureum</name>
    <name type="common">Red alga</name>
    <name type="synonym">Porphyridium cruentum</name>
    <dbReference type="NCBI Taxonomy" id="35688"/>
    <lineage>
        <taxon>Eukaryota</taxon>
        <taxon>Rhodophyta</taxon>
        <taxon>Bangiophyceae</taxon>
        <taxon>Porphyridiales</taxon>
        <taxon>Porphyridiaceae</taxon>
        <taxon>Porphyridium</taxon>
    </lineage>
</organism>
<reference evidence="3" key="1">
    <citation type="journal article" date="2019" name="Nat. Commun.">
        <title>Expansion of phycobilisome linker gene families in mesophilic red algae.</title>
        <authorList>
            <person name="Lee J."/>
            <person name="Kim D."/>
            <person name="Bhattacharya D."/>
            <person name="Yoon H.S."/>
        </authorList>
    </citation>
    <scope>NUCLEOTIDE SEQUENCE [LARGE SCALE GENOMIC DNA]</scope>
    <source>
        <strain evidence="3">CCMP 1328</strain>
    </source>
</reference>
<sequence>MFTAHRTLWSFDGLKCFGTKSFVPMEHDSAHSARSSSASTSSAVAAATVLKGETSAAAASERELAMQADFDDEGDSVDEALVLDENWIYTLSQQSQEAKKGEEVQNHERNESGQNDGDTTDGAANTATVRRTSRRFSEKYTTVAGASGAKGDHLPRQSLSSEEAFDEECLTGEGKRKRGLAFEGHFVNGRRKHLSASASKRGRRRPDTSRELTLEQIRLVNTKFDEAYPKSSSNSDLLNRLADREYQGNGTEELLRVLKSWSDRRWGLQFKFQKMIQELYVTDDKILRDGELRKRIKAFKFNHGALPVPETLLPFYPEHESKQNTRKARKNRGEPLADDVVAFRNDKDDERRCWRLGVIRRIEIAGSVLVRDVSPLFACSETSSKDGEELEFRDSQDAMSLCAATPADQNDQKKPPSQRKSRRLSGSGRSNNLLDFERALQRVRAMSSKEAAVENAGTTLCTVPDDEQHLRVLCRGGLETWIGILLACHRQKQTALAKNVRPRKSLAFGDRVWAFCSNLLESGSFHPAKIEDPTPRNLPYVRFDEDNMLRRVPFNAIFM</sequence>
<feature type="compositionally biased region" description="Low complexity" evidence="1">
    <location>
        <begin position="115"/>
        <end position="128"/>
    </location>
</feature>
<feature type="region of interest" description="Disordered" evidence="1">
    <location>
        <begin position="94"/>
        <end position="160"/>
    </location>
</feature>
<protein>
    <submittedName>
        <fullName evidence="2">Uncharacterized protein</fullName>
    </submittedName>
</protein>
<proteinExistence type="predicted"/>
<comment type="caution">
    <text evidence="2">The sequence shown here is derived from an EMBL/GenBank/DDBJ whole genome shotgun (WGS) entry which is preliminary data.</text>
</comment>
<dbReference type="EMBL" id="VRMN01000001">
    <property type="protein sequence ID" value="KAA8498374.1"/>
    <property type="molecule type" value="Genomic_DNA"/>
</dbReference>
<dbReference type="Proteomes" id="UP000324585">
    <property type="component" value="Unassembled WGS sequence"/>
</dbReference>
<name>A0A5J4Z5W0_PORPP</name>
<accession>A0A5J4Z5W0</accession>
<keyword evidence="3" id="KW-1185">Reference proteome</keyword>
<feature type="compositionally biased region" description="Basic and acidic residues" evidence="1">
    <location>
        <begin position="97"/>
        <end position="111"/>
    </location>
</feature>
<evidence type="ECO:0000313" key="3">
    <source>
        <dbReference type="Proteomes" id="UP000324585"/>
    </source>
</evidence>
<gene>
    <name evidence="2" type="ORF">FVE85_5959</name>
</gene>
<feature type="region of interest" description="Disordered" evidence="1">
    <location>
        <begin position="404"/>
        <end position="430"/>
    </location>
</feature>